<dbReference type="Proteomes" id="UP000219215">
    <property type="component" value="Chromosome DPRO"/>
</dbReference>
<dbReference type="KEGG" id="pprf:DPRO_2712"/>
<gene>
    <name evidence="1" type="ORF">DPRO_2712</name>
</gene>
<dbReference type="EMBL" id="LT907975">
    <property type="protein sequence ID" value="SOB59621.1"/>
    <property type="molecule type" value="Genomic_DNA"/>
</dbReference>
<evidence type="ECO:0000313" key="1">
    <source>
        <dbReference type="EMBL" id="SOB59621.1"/>
    </source>
</evidence>
<dbReference type="AlphaFoldDB" id="A0A2C8FCJ3"/>
<accession>A0A2C8FCJ3</accession>
<evidence type="ECO:0000313" key="2">
    <source>
        <dbReference type="Proteomes" id="UP000219215"/>
    </source>
</evidence>
<reference evidence="2" key="1">
    <citation type="submission" date="2017-09" db="EMBL/GenBank/DDBJ databases">
        <authorList>
            <person name="Regsiter A."/>
            <person name="William W."/>
        </authorList>
    </citation>
    <scope>NUCLEOTIDE SEQUENCE [LARGE SCALE GENOMIC DNA]</scope>
    <source>
        <strain evidence="2">500-1</strain>
    </source>
</reference>
<organism evidence="1 2">
    <name type="scientific">Pseudodesulfovibrio profundus</name>
    <dbReference type="NCBI Taxonomy" id="57320"/>
    <lineage>
        <taxon>Bacteria</taxon>
        <taxon>Pseudomonadati</taxon>
        <taxon>Thermodesulfobacteriota</taxon>
        <taxon>Desulfovibrionia</taxon>
        <taxon>Desulfovibrionales</taxon>
        <taxon>Desulfovibrionaceae</taxon>
    </lineage>
</organism>
<protein>
    <submittedName>
        <fullName evidence="1">Uncharacterized protein</fullName>
    </submittedName>
</protein>
<name>A0A2C8FCJ3_9BACT</name>
<sequence length="105" mass="12224">MVNSMIDKATAIPVIMNKLKKLPIGHAIDLRTYKRNRSVVIARIGKDSFDVVEKGFHDDRFQLPLSKMKKLLKNLMKKEFPRSTKIRCYDLGESEADVHIRRKKI</sequence>
<dbReference type="OrthoDB" id="2083258at2"/>
<keyword evidence="2" id="KW-1185">Reference proteome</keyword>
<proteinExistence type="predicted"/>